<reference evidence="1" key="1">
    <citation type="journal article" date="2023" name="Nat. Commun.">
        <title>Diploid and tetraploid genomes of Acorus and the evolution of monocots.</title>
        <authorList>
            <person name="Ma L."/>
            <person name="Liu K.W."/>
            <person name="Li Z."/>
            <person name="Hsiao Y.Y."/>
            <person name="Qi Y."/>
            <person name="Fu T."/>
            <person name="Tang G.D."/>
            <person name="Zhang D."/>
            <person name="Sun W.H."/>
            <person name="Liu D.K."/>
            <person name="Li Y."/>
            <person name="Chen G.Z."/>
            <person name="Liu X.D."/>
            <person name="Liao X.Y."/>
            <person name="Jiang Y.T."/>
            <person name="Yu X."/>
            <person name="Hao Y."/>
            <person name="Huang J."/>
            <person name="Zhao X.W."/>
            <person name="Ke S."/>
            <person name="Chen Y.Y."/>
            <person name="Wu W.L."/>
            <person name="Hsu J.L."/>
            <person name="Lin Y.F."/>
            <person name="Huang M.D."/>
            <person name="Li C.Y."/>
            <person name="Huang L."/>
            <person name="Wang Z.W."/>
            <person name="Zhao X."/>
            <person name="Zhong W.Y."/>
            <person name="Peng D.H."/>
            <person name="Ahmad S."/>
            <person name="Lan S."/>
            <person name="Zhang J.S."/>
            <person name="Tsai W.C."/>
            <person name="Van de Peer Y."/>
            <person name="Liu Z.J."/>
        </authorList>
    </citation>
    <scope>NUCLEOTIDE SEQUENCE</scope>
    <source>
        <strain evidence="1">SCP</strain>
    </source>
</reference>
<evidence type="ECO:0000313" key="2">
    <source>
        <dbReference type="Proteomes" id="UP001179952"/>
    </source>
</evidence>
<gene>
    <name evidence="1" type="ORF">QJS04_geneDACA016161</name>
</gene>
<organism evidence="1 2">
    <name type="scientific">Acorus gramineus</name>
    <name type="common">Dwarf sweet flag</name>
    <dbReference type="NCBI Taxonomy" id="55184"/>
    <lineage>
        <taxon>Eukaryota</taxon>
        <taxon>Viridiplantae</taxon>
        <taxon>Streptophyta</taxon>
        <taxon>Embryophyta</taxon>
        <taxon>Tracheophyta</taxon>
        <taxon>Spermatophyta</taxon>
        <taxon>Magnoliopsida</taxon>
        <taxon>Liliopsida</taxon>
        <taxon>Acoraceae</taxon>
        <taxon>Acorus</taxon>
    </lineage>
</organism>
<reference evidence="1" key="2">
    <citation type="submission" date="2023-06" db="EMBL/GenBank/DDBJ databases">
        <authorList>
            <person name="Ma L."/>
            <person name="Liu K.-W."/>
            <person name="Li Z."/>
            <person name="Hsiao Y.-Y."/>
            <person name="Qi Y."/>
            <person name="Fu T."/>
            <person name="Tang G."/>
            <person name="Zhang D."/>
            <person name="Sun W.-H."/>
            <person name="Liu D.-K."/>
            <person name="Li Y."/>
            <person name="Chen G.-Z."/>
            <person name="Liu X.-D."/>
            <person name="Liao X.-Y."/>
            <person name="Jiang Y.-T."/>
            <person name="Yu X."/>
            <person name="Hao Y."/>
            <person name="Huang J."/>
            <person name="Zhao X.-W."/>
            <person name="Ke S."/>
            <person name="Chen Y.-Y."/>
            <person name="Wu W.-L."/>
            <person name="Hsu J.-L."/>
            <person name="Lin Y.-F."/>
            <person name="Huang M.-D."/>
            <person name="Li C.-Y."/>
            <person name="Huang L."/>
            <person name="Wang Z.-W."/>
            <person name="Zhao X."/>
            <person name="Zhong W.-Y."/>
            <person name="Peng D.-H."/>
            <person name="Ahmad S."/>
            <person name="Lan S."/>
            <person name="Zhang J.-S."/>
            <person name="Tsai W.-C."/>
            <person name="Van De Peer Y."/>
            <person name="Liu Z.-J."/>
        </authorList>
    </citation>
    <scope>NUCLEOTIDE SEQUENCE</scope>
    <source>
        <strain evidence="1">SCP</strain>
        <tissue evidence="1">Leaves</tissue>
    </source>
</reference>
<dbReference type="EMBL" id="JAUJYN010000008">
    <property type="protein sequence ID" value="KAK1265670.1"/>
    <property type="molecule type" value="Genomic_DNA"/>
</dbReference>
<accession>A0AAV9ANH5</accession>
<evidence type="ECO:0000313" key="1">
    <source>
        <dbReference type="EMBL" id="KAK1265670.1"/>
    </source>
</evidence>
<dbReference type="AlphaFoldDB" id="A0AAV9ANH5"/>
<dbReference type="Proteomes" id="UP001179952">
    <property type="component" value="Unassembled WGS sequence"/>
</dbReference>
<proteinExistence type="predicted"/>
<keyword evidence="2" id="KW-1185">Reference proteome</keyword>
<sequence>MELSGRDFAPGKTVVEAIDQAINEEIGFQEIVSGLPMCYVLHMVDGLPDLEGEEEFLTDEVGECDSVDGVFVKRHYLKWVH</sequence>
<name>A0AAV9ANH5_ACOGR</name>
<protein>
    <submittedName>
        <fullName evidence="1">Uncharacterized protein</fullName>
    </submittedName>
</protein>
<comment type="caution">
    <text evidence="1">The sequence shown here is derived from an EMBL/GenBank/DDBJ whole genome shotgun (WGS) entry which is preliminary data.</text>
</comment>